<comment type="caution">
    <text evidence="1">The sequence shown here is derived from an EMBL/GenBank/DDBJ whole genome shotgun (WGS) entry which is preliminary data.</text>
</comment>
<dbReference type="EMBL" id="CASHTH010002839">
    <property type="protein sequence ID" value="CAI8036001.1"/>
    <property type="molecule type" value="Genomic_DNA"/>
</dbReference>
<protein>
    <submittedName>
        <fullName evidence="1">Uncharacterized protein</fullName>
    </submittedName>
</protein>
<gene>
    <name evidence="1" type="ORF">GBAR_LOCUS20197</name>
</gene>
<name>A0AA35SVW9_GEOBA</name>
<dbReference type="AlphaFoldDB" id="A0AA35SVW9"/>
<evidence type="ECO:0000313" key="2">
    <source>
        <dbReference type="Proteomes" id="UP001174909"/>
    </source>
</evidence>
<accession>A0AA35SVW9</accession>
<organism evidence="1 2">
    <name type="scientific">Geodia barretti</name>
    <name type="common">Barrett's horny sponge</name>
    <dbReference type="NCBI Taxonomy" id="519541"/>
    <lineage>
        <taxon>Eukaryota</taxon>
        <taxon>Metazoa</taxon>
        <taxon>Porifera</taxon>
        <taxon>Demospongiae</taxon>
        <taxon>Heteroscleromorpha</taxon>
        <taxon>Tetractinellida</taxon>
        <taxon>Astrophorina</taxon>
        <taxon>Geodiidae</taxon>
        <taxon>Geodia</taxon>
    </lineage>
</organism>
<reference evidence="1" key="1">
    <citation type="submission" date="2023-03" db="EMBL/GenBank/DDBJ databases">
        <authorList>
            <person name="Steffen K."/>
            <person name="Cardenas P."/>
        </authorList>
    </citation>
    <scope>NUCLEOTIDE SEQUENCE</scope>
</reference>
<evidence type="ECO:0000313" key="1">
    <source>
        <dbReference type="EMBL" id="CAI8036001.1"/>
    </source>
</evidence>
<proteinExistence type="predicted"/>
<keyword evidence="2" id="KW-1185">Reference proteome</keyword>
<dbReference type="Proteomes" id="UP001174909">
    <property type="component" value="Unassembled WGS sequence"/>
</dbReference>
<sequence>PELRLDVVGVHVPAAVLTLVVPHGSLDPDARCAGYDSRDSLRRIGRRLPLLLAELDTSTGGRRGLSLQLAAETIRTDQLLREMYAVEFLHNCRVLQLETRVVPAVCPSSWAGPRSSRCHPPRFSTQQFTGRRDHVRPAFCCLSLKLRLGVSRCPPSSSYSLNTNYIT</sequence>
<feature type="non-terminal residue" evidence="1">
    <location>
        <position position="1"/>
    </location>
</feature>